<dbReference type="EMBL" id="WBKA01000001">
    <property type="protein sequence ID" value="KAB1633515.1"/>
    <property type="molecule type" value="Genomic_DNA"/>
</dbReference>
<dbReference type="SMART" id="SM00418">
    <property type="entry name" value="HTH_ARSR"/>
    <property type="match status" value="1"/>
</dbReference>
<protein>
    <submittedName>
        <fullName evidence="6">Winged helix-turn-helix transcriptional regulator</fullName>
    </submittedName>
</protein>
<keyword evidence="1" id="KW-0805">Transcription regulation</keyword>
<dbReference type="AlphaFoldDB" id="A0A7C8FRW8"/>
<evidence type="ECO:0000259" key="5">
    <source>
        <dbReference type="PROSITE" id="PS50987"/>
    </source>
</evidence>
<evidence type="ECO:0000256" key="1">
    <source>
        <dbReference type="ARBA" id="ARBA00023015"/>
    </source>
</evidence>
<organism evidence="6 7">
    <name type="scientific">Pseudoclavibacter caeni</name>
    <dbReference type="NCBI Taxonomy" id="908846"/>
    <lineage>
        <taxon>Bacteria</taxon>
        <taxon>Bacillati</taxon>
        <taxon>Actinomycetota</taxon>
        <taxon>Actinomycetes</taxon>
        <taxon>Micrococcales</taxon>
        <taxon>Microbacteriaceae</taxon>
        <taxon>Pseudoclavibacter</taxon>
    </lineage>
</organism>
<accession>A0A7C8FRW8</accession>
<sequence>MSSVFEALSDRTRRRILEALRDAHGEVSVSALVDALGVSQPTVSKHLRVLREHGLVEVREEGQRRLYRVSAERLRPVRDWAASFLPELTPTSPVVLAQEALAEQAESVRPAERTPSDHVWGRLGTTEPHISGEVARVVGRAAAVVALPFRRATRWLRARRHRG</sequence>
<reference evidence="6 7" key="1">
    <citation type="submission" date="2019-09" db="EMBL/GenBank/DDBJ databases">
        <title>Phylogeny of genus Pseudoclavibacter and closely related genus.</title>
        <authorList>
            <person name="Li Y."/>
        </authorList>
    </citation>
    <scope>NUCLEOTIDE SEQUENCE [LARGE SCALE GENOMIC DNA]</scope>
    <source>
        <strain evidence="6 7">JCM 16921</strain>
    </source>
</reference>
<name>A0A7C8FRW8_9MICO</name>
<dbReference type="OrthoDB" id="3628603at2"/>
<keyword evidence="3" id="KW-0804">Transcription</keyword>
<keyword evidence="7" id="KW-1185">Reference proteome</keyword>
<evidence type="ECO:0000313" key="6">
    <source>
        <dbReference type="EMBL" id="KAB1633515.1"/>
    </source>
</evidence>
<dbReference type="InterPro" id="IPR051081">
    <property type="entry name" value="HTH_MetalResp_TranReg"/>
</dbReference>
<dbReference type="Proteomes" id="UP000481339">
    <property type="component" value="Unassembled WGS sequence"/>
</dbReference>
<proteinExistence type="predicted"/>
<dbReference type="SUPFAM" id="SSF46785">
    <property type="entry name" value="Winged helix' DNA-binding domain"/>
    <property type="match status" value="1"/>
</dbReference>
<dbReference type="GO" id="GO:0003677">
    <property type="term" value="F:DNA binding"/>
    <property type="evidence" value="ECO:0007669"/>
    <property type="project" value="UniProtKB-KW"/>
</dbReference>
<feature type="compositionally biased region" description="Basic and acidic residues" evidence="4">
    <location>
        <begin position="109"/>
        <end position="120"/>
    </location>
</feature>
<dbReference type="InterPro" id="IPR011991">
    <property type="entry name" value="ArsR-like_HTH"/>
</dbReference>
<dbReference type="PANTHER" id="PTHR33154">
    <property type="entry name" value="TRANSCRIPTIONAL REGULATOR, ARSR FAMILY"/>
    <property type="match status" value="1"/>
</dbReference>
<dbReference type="RefSeq" id="WP_158035293.1">
    <property type="nucleotide sequence ID" value="NZ_BAAAZV010000006.1"/>
</dbReference>
<dbReference type="PANTHER" id="PTHR33154:SF33">
    <property type="entry name" value="TRANSCRIPTIONAL REPRESSOR SDPR"/>
    <property type="match status" value="1"/>
</dbReference>
<evidence type="ECO:0000256" key="4">
    <source>
        <dbReference type="SAM" id="MobiDB-lite"/>
    </source>
</evidence>
<dbReference type="InterPro" id="IPR036390">
    <property type="entry name" value="WH_DNA-bd_sf"/>
</dbReference>
<dbReference type="InterPro" id="IPR001845">
    <property type="entry name" value="HTH_ArsR_DNA-bd_dom"/>
</dbReference>
<dbReference type="PROSITE" id="PS50987">
    <property type="entry name" value="HTH_ARSR_2"/>
    <property type="match status" value="1"/>
</dbReference>
<dbReference type="CDD" id="cd00090">
    <property type="entry name" value="HTH_ARSR"/>
    <property type="match status" value="1"/>
</dbReference>
<dbReference type="Pfam" id="PF12840">
    <property type="entry name" value="HTH_20"/>
    <property type="match status" value="1"/>
</dbReference>
<evidence type="ECO:0000313" key="7">
    <source>
        <dbReference type="Proteomes" id="UP000481339"/>
    </source>
</evidence>
<dbReference type="PRINTS" id="PR00778">
    <property type="entry name" value="HTHARSR"/>
</dbReference>
<dbReference type="Gene3D" id="1.10.10.10">
    <property type="entry name" value="Winged helix-like DNA-binding domain superfamily/Winged helix DNA-binding domain"/>
    <property type="match status" value="1"/>
</dbReference>
<evidence type="ECO:0000256" key="2">
    <source>
        <dbReference type="ARBA" id="ARBA00023125"/>
    </source>
</evidence>
<keyword evidence="2" id="KW-0238">DNA-binding</keyword>
<feature type="region of interest" description="Disordered" evidence="4">
    <location>
        <begin position="106"/>
        <end position="125"/>
    </location>
</feature>
<dbReference type="GO" id="GO:0003700">
    <property type="term" value="F:DNA-binding transcription factor activity"/>
    <property type="evidence" value="ECO:0007669"/>
    <property type="project" value="InterPro"/>
</dbReference>
<dbReference type="InterPro" id="IPR036388">
    <property type="entry name" value="WH-like_DNA-bd_sf"/>
</dbReference>
<gene>
    <name evidence="6" type="ORF">F8O02_00840</name>
</gene>
<feature type="domain" description="HTH arsR-type" evidence="5">
    <location>
        <begin position="1"/>
        <end position="89"/>
    </location>
</feature>
<dbReference type="NCBIfam" id="NF033788">
    <property type="entry name" value="HTH_metalloreg"/>
    <property type="match status" value="1"/>
</dbReference>
<evidence type="ECO:0000256" key="3">
    <source>
        <dbReference type="ARBA" id="ARBA00023163"/>
    </source>
</evidence>
<comment type="caution">
    <text evidence="6">The sequence shown here is derived from an EMBL/GenBank/DDBJ whole genome shotgun (WGS) entry which is preliminary data.</text>
</comment>